<feature type="compositionally biased region" description="Acidic residues" evidence="1">
    <location>
        <begin position="100"/>
        <end position="111"/>
    </location>
</feature>
<evidence type="ECO:0000256" key="1">
    <source>
        <dbReference type="SAM" id="MobiDB-lite"/>
    </source>
</evidence>
<sequence>MTELNYFSLIDVSNYSASAASVSAVTICYLYSAPALPTTSAAAPPLLLLLITASLSSSGTDRVFAYQIVGIKASVWFTKLVLEEQKKKKEKENNNNNKNDDDDDENNELVI</sequence>
<feature type="region of interest" description="Disordered" evidence="1">
    <location>
        <begin position="86"/>
        <end position="111"/>
    </location>
</feature>
<dbReference type="AlphaFoldDB" id="A0A0J8S5J1"/>
<dbReference type="Proteomes" id="UP000054563">
    <property type="component" value="Unassembled WGS sequence"/>
</dbReference>
<protein>
    <submittedName>
        <fullName evidence="2">Uncharacterized protein</fullName>
    </submittedName>
</protein>
<proteinExistence type="predicted"/>
<reference evidence="3" key="1">
    <citation type="journal article" date="2010" name="Genome Res.">
        <title>Population genomic sequencing of Coccidioides fungi reveals recent hybridization and transposon control.</title>
        <authorList>
            <person name="Neafsey D.E."/>
            <person name="Barker B.M."/>
            <person name="Sharpton T.J."/>
            <person name="Stajich J.E."/>
            <person name="Park D.J."/>
            <person name="Whiston E."/>
            <person name="Hung C.-Y."/>
            <person name="McMahan C."/>
            <person name="White J."/>
            <person name="Sykes S."/>
            <person name="Heiman D."/>
            <person name="Young S."/>
            <person name="Zeng Q."/>
            <person name="Abouelleil A."/>
            <person name="Aftuck L."/>
            <person name="Bessette D."/>
            <person name="Brown A."/>
            <person name="FitzGerald M."/>
            <person name="Lui A."/>
            <person name="Macdonald J.P."/>
            <person name="Priest M."/>
            <person name="Orbach M.J."/>
            <person name="Galgiani J.N."/>
            <person name="Kirkland T.N."/>
            <person name="Cole G.T."/>
            <person name="Birren B.W."/>
            <person name="Henn M.R."/>
            <person name="Taylor J.W."/>
            <person name="Rounsley S.D."/>
        </authorList>
    </citation>
    <scope>NUCLEOTIDE SEQUENCE [LARGE SCALE GENOMIC DNA]</scope>
    <source>
        <strain evidence="3">H538.4</strain>
    </source>
</reference>
<dbReference type="EMBL" id="DS017135">
    <property type="protein sequence ID" value="KMU92675.1"/>
    <property type="molecule type" value="Genomic_DNA"/>
</dbReference>
<evidence type="ECO:0000313" key="2">
    <source>
        <dbReference type="EMBL" id="KMU92675.1"/>
    </source>
</evidence>
<dbReference type="VEuPathDB" id="FungiDB:CIHG_10370"/>
<gene>
    <name evidence="2" type="ORF">CIHG_10370</name>
</gene>
<organism evidence="2 3">
    <name type="scientific">Coccidioides immitis H538.4</name>
    <dbReference type="NCBI Taxonomy" id="396776"/>
    <lineage>
        <taxon>Eukaryota</taxon>
        <taxon>Fungi</taxon>
        <taxon>Dikarya</taxon>
        <taxon>Ascomycota</taxon>
        <taxon>Pezizomycotina</taxon>
        <taxon>Eurotiomycetes</taxon>
        <taxon>Eurotiomycetidae</taxon>
        <taxon>Onygenales</taxon>
        <taxon>Onygenaceae</taxon>
        <taxon>Coccidioides</taxon>
    </lineage>
</organism>
<accession>A0A0J8S5J1</accession>
<evidence type="ECO:0000313" key="3">
    <source>
        <dbReference type="Proteomes" id="UP000054563"/>
    </source>
</evidence>
<name>A0A0J8S5J1_COCIT</name>